<dbReference type="EMBL" id="JACJIH010000001">
    <property type="protein sequence ID" value="MBA8920447.1"/>
    <property type="molecule type" value="Genomic_DNA"/>
</dbReference>
<gene>
    <name evidence="1" type="ORF">HNR24_000380</name>
</gene>
<evidence type="ECO:0000313" key="1">
    <source>
        <dbReference type="EMBL" id="MBA8920447.1"/>
    </source>
</evidence>
<reference evidence="1 2" key="1">
    <citation type="submission" date="2020-08" db="EMBL/GenBank/DDBJ databases">
        <title>Sequencing the genomes of 1000 actinobacteria strains.</title>
        <authorList>
            <person name="Klenk H.-P."/>
        </authorList>
    </citation>
    <scope>NUCLEOTIDE SEQUENCE [LARGE SCALE GENOMIC DNA]</scope>
    <source>
        <strain evidence="1 2">DSM 19081</strain>
    </source>
</reference>
<proteinExistence type="predicted"/>
<dbReference type="RefSeq" id="WP_182494858.1">
    <property type="nucleotide sequence ID" value="NZ_BAAAKT010000002.1"/>
</dbReference>
<comment type="caution">
    <text evidence="1">The sequence shown here is derived from an EMBL/GenBank/DDBJ whole genome shotgun (WGS) entry which is preliminary data.</text>
</comment>
<organism evidence="1 2">
    <name type="scientific">Nesterenkonia jeotgali</name>
    <dbReference type="NCBI Taxonomy" id="317018"/>
    <lineage>
        <taxon>Bacteria</taxon>
        <taxon>Bacillati</taxon>
        <taxon>Actinomycetota</taxon>
        <taxon>Actinomycetes</taxon>
        <taxon>Micrococcales</taxon>
        <taxon>Micrococcaceae</taxon>
        <taxon>Nesterenkonia</taxon>
    </lineage>
</organism>
<dbReference type="Proteomes" id="UP000546252">
    <property type="component" value="Unassembled WGS sequence"/>
</dbReference>
<sequence length="106" mass="11408">MPFVGPFQQYVIDEDRNVARVDDWAMQAAAITSGIEQGKAEALAAARVDAAHKAAATLAASKQFTTDSMNTSHLDLDTDGTPYFRLGSMTLSIHADTDGNPFFLDN</sequence>
<name>A0A839FUI8_9MICC</name>
<evidence type="ECO:0000313" key="2">
    <source>
        <dbReference type="Proteomes" id="UP000546252"/>
    </source>
</evidence>
<protein>
    <submittedName>
        <fullName evidence="1">Uncharacterized protein</fullName>
    </submittedName>
</protein>
<dbReference type="AlphaFoldDB" id="A0A839FUI8"/>
<accession>A0A839FUI8</accession>